<reference evidence="1" key="1">
    <citation type="submission" date="2021-01" db="EMBL/GenBank/DDBJ databases">
        <authorList>
            <person name="Corre E."/>
            <person name="Pelletier E."/>
            <person name="Niang G."/>
            <person name="Scheremetjew M."/>
            <person name="Finn R."/>
            <person name="Kale V."/>
            <person name="Holt S."/>
            <person name="Cochrane G."/>
            <person name="Meng A."/>
            <person name="Brown T."/>
            <person name="Cohen L."/>
        </authorList>
    </citation>
    <scope>NUCLEOTIDE SEQUENCE</scope>
    <source>
        <strain evidence="1">CCAP 955/1</strain>
    </source>
</reference>
<gene>
    <name evidence="1" type="ORF">SELO1098_LOCUS9745</name>
</gene>
<evidence type="ECO:0000313" key="1">
    <source>
        <dbReference type="EMBL" id="CAE0280911.1"/>
    </source>
</evidence>
<name>A0A7S3H0T4_9STRA</name>
<dbReference type="AlphaFoldDB" id="A0A7S3H0T4"/>
<proteinExistence type="predicted"/>
<accession>A0A7S3H0T4</accession>
<sequence>MIMSSFGSKRWWNDETYKADLTARADSGSWHVVADGVPGRVMKIVYAGYKIQLPNNSEVIVNPDSLGEALKDVSVEEYPVYVSAWQAKEDERLKGIRDAETARLAKLEEQRQCLHPSCVTYTVVKAAGCDIDDTYCNVCDKILRRSWSTASDRDPDDHISDWAWWEREYQRLYQATPNRVDYKLVETMEDEYPNFMRRPKPSAI</sequence>
<protein>
    <submittedName>
        <fullName evidence="1">Uncharacterized protein</fullName>
    </submittedName>
</protein>
<organism evidence="1">
    <name type="scientific">Spumella elongata</name>
    <dbReference type="NCBI Taxonomy" id="89044"/>
    <lineage>
        <taxon>Eukaryota</taxon>
        <taxon>Sar</taxon>
        <taxon>Stramenopiles</taxon>
        <taxon>Ochrophyta</taxon>
        <taxon>Chrysophyceae</taxon>
        <taxon>Chromulinales</taxon>
        <taxon>Chromulinaceae</taxon>
        <taxon>Spumella</taxon>
    </lineage>
</organism>
<dbReference type="EMBL" id="HBIC01019682">
    <property type="protein sequence ID" value="CAE0280911.1"/>
    <property type="molecule type" value="Transcribed_RNA"/>
</dbReference>